<feature type="domain" description="NIDO" evidence="19">
    <location>
        <begin position="107"/>
        <end position="253"/>
    </location>
</feature>
<dbReference type="SUPFAM" id="SSF54511">
    <property type="entry name" value="GFP-like"/>
    <property type="match status" value="1"/>
</dbReference>
<dbReference type="Pfam" id="PF06119">
    <property type="entry name" value="NIDO"/>
    <property type="match status" value="1"/>
</dbReference>
<feature type="domain" description="EGF-like" evidence="16">
    <location>
        <begin position="759"/>
        <end position="799"/>
    </location>
</feature>
<feature type="domain" description="EGF-like" evidence="16">
    <location>
        <begin position="633"/>
        <end position="674"/>
    </location>
</feature>
<keyword evidence="2" id="KW-0964">Secreted</keyword>
<dbReference type="InterPro" id="IPR050778">
    <property type="entry name" value="Cueball_EGF_LRP_Nidogen"/>
</dbReference>
<reference evidence="20" key="4">
    <citation type="submission" date="2025-09" db="UniProtKB">
        <authorList>
            <consortium name="Ensembl"/>
        </authorList>
    </citation>
    <scope>IDENTIFICATION</scope>
</reference>
<evidence type="ECO:0000256" key="4">
    <source>
        <dbReference type="ARBA" id="ARBA00022536"/>
    </source>
</evidence>
<evidence type="ECO:0000256" key="14">
    <source>
        <dbReference type="PROSITE-ProRule" id="PRU00500"/>
    </source>
</evidence>
<keyword evidence="9" id="KW-0130">Cell adhesion</keyword>
<evidence type="ECO:0000256" key="2">
    <source>
        <dbReference type="ARBA" id="ARBA00022525"/>
    </source>
</evidence>
<dbReference type="SUPFAM" id="SSF57184">
    <property type="entry name" value="Growth factor receptor domain"/>
    <property type="match status" value="1"/>
</dbReference>
<dbReference type="PROSITE" id="PS50026">
    <property type="entry name" value="EGF_3"/>
    <property type="match status" value="4"/>
</dbReference>
<dbReference type="InterPro" id="IPR001881">
    <property type="entry name" value="EGF-like_Ca-bd_dom"/>
</dbReference>
<organism evidence="20 21">
    <name type="scientific">Ciona intestinalis</name>
    <name type="common">Transparent sea squirt</name>
    <name type="synonym">Ascidia intestinalis</name>
    <dbReference type="NCBI Taxonomy" id="7719"/>
    <lineage>
        <taxon>Eukaryota</taxon>
        <taxon>Metazoa</taxon>
        <taxon>Chordata</taxon>
        <taxon>Tunicata</taxon>
        <taxon>Ascidiacea</taxon>
        <taxon>Phlebobranchia</taxon>
        <taxon>Cionidae</taxon>
        <taxon>Ciona</taxon>
    </lineage>
</organism>
<dbReference type="PANTHER" id="PTHR46513:SF13">
    <property type="entry name" value="EGF-LIKE DOMAIN-CONTAINING PROTEIN"/>
    <property type="match status" value="1"/>
</dbReference>
<dbReference type="SUPFAM" id="SSF57610">
    <property type="entry name" value="Thyroglobulin type-1 domain"/>
    <property type="match status" value="1"/>
</dbReference>
<evidence type="ECO:0000256" key="8">
    <source>
        <dbReference type="ARBA" id="ARBA00022869"/>
    </source>
</evidence>
<evidence type="ECO:0000256" key="6">
    <source>
        <dbReference type="ARBA" id="ARBA00022737"/>
    </source>
</evidence>
<evidence type="ECO:0000256" key="1">
    <source>
        <dbReference type="ARBA" id="ARBA00004302"/>
    </source>
</evidence>
<feature type="disulfide bond" evidence="14">
    <location>
        <begin position="842"/>
        <end position="849"/>
    </location>
</feature>
<feature type="signal peptide" evidence="15">
    <location>
        <begin position="1"/>
        <end position="32"/>
    </location>
</feature>
<dbReference type="AlphaFoldDB" id="H2XLM3"/>
<dbReference type="InterPro" id="IPR000152">
    <property type="entry name" value="EGF-type_Asp/Asn_hydroxyl_site"/>
</dbReference>
<evidence type="ECO:0000256" key="10">
    <source>
        <dbReference type="ARBA" id="ARBA00023157"/>
    </source>
</evidence>
<dbReference type="Pfam" id="PF07645">
    <property type="entry name" value="EGF_CA"/>
    <property type="match status" value="1"/>
</dbReference>
<dbReference type="InterPro" id="IPR000716">
    <property type="entry name" value="Thyroglobulin_1"/>
</dbReference>
<dbReference type="SMART" id="SM00135">
    <property type="entry name" value="LY"/>
    <property type="match status" value="5"/>
</dbReference>
<dbReference type="Proteomes" id="UP000008144">
    <property type="component" value="Chromosome 11"/>
</dbReference>
<feature type="domain" description="Thyroglobulin type-1" evidence="18">
    <location>
        <begin position="805"/>
        <end position="879"/>
    </location>
</feature>
<feature type="chain" id="PRO_5003577644" description="Nidogen-1" evidence="15">
    <location>
        <begin position="33"/>
        <end position="1201"/>
    </location>
</feature>
<dbReference type="InterPro" id="IPR006605">
    <property type="entry name" value="G2_nidogen/fibulin_G2F"/>
</dbReference>
<dbReference type="FunFam" id="2.10.25.10:FF:000038">
    <property type="entry name" value="Fibrillin 2"/>
    <property type="match status" value="1"/>
</dbReference>
<dbReference type="GO" id="GO:0005509">
    <property type="term" value="F:calcium ion binding"/>
    <property type="evidence" value="ECO:0007669"/>
    <property type="project" value="InterPro"/>
</dbReference>
<evidence type="ECO:0000256" key="15">
    <source>
        <dbReference type="SAM" id="SignalP"/>
    </source>
</evidence>
<evidence type="ECO:0000259" key="18">
    <source>
        <dbReference type="PROSITE" id="PS51162"/>
    </source>
</evidence>
<dbReference type="InterPro" id="IPR009017">
    <property type="entry name" value="GFP"/>
</dbReference>
<protein>
    <recommendedName>
        <fullName evidence="22">Nidogen-1</fullName>
    </recommendedName>
</protein>
<keyword evidence="6" id="KW-0677">Repeat</keyword>
<sequence length="1201" mass="131424">LLALSICSCTQRSMPKWFVLKVKLLIIAVAHAITTEDLYPFQTTEDRIIQRGDTLSSKKVDLIIPAKFYDTEYSSLWVNTDGFISFETDSSDVSNDDFPFKEALLAPYMANLDTTHVGAVYYQEHMSSDILSRATADVRRAFPVAAATFTAESVFVVTWYQVEGRSLEGDVATFTFQAILVSNGVDTYAIFLYPQKGMAVLREGARPKSTVFKARAGFNQGNDDRYLEMYPVDSLIDVTRLWKYIALYQLATAPMPTKQKVTLTKSCRTENFASVVSHKMLLQYLLTKVFHSFRNTWNNGEWIFQVGGDGVRRSRDVVPPELVRNVRQAGSIINVQDINLIDMTYVSISNPQTHDYCARDPNACTAENSVCVNHDNGYCCKCQSTTYGNGKVCLVKDEPIRVNGNVTGTVDVRSSDGRINRVSVSNVDFHSYVITNQGRAYTAISDVSPMLGSALQPISAIGDIIGWLFAVTDDSTVNGFQYTGGSLQRRVSLTFSNSDYRFDMRQRFVGVTQMDGENVVVAHTNFVGSLPQIDADAELTMADYTETYVKEAPGRISSSATRSYKVNNVTHTYDVSQTIIYSECQSALSNVPVNLQLEVTGNFLGYNANEEIVRYAMNNRVTSSGTGGGGSQAVHPCDNGNHDCHPNAQCEPRGGLEFSCRCARGFAGDGYVCDDFDECVSRPCAYGALCSNSIGSYSCECPPGQALNEDATECISVETTRDPCETPGLCLGGRCMSLGDTYRCICPDGYYFGQDGCRDLDECRENRHNCAVNAECMNNDGSFACICNPGYNGDGVTCQESKAGLTQCKLEEYYAETDNLFAGTSKFVPQCDENGGFSPVQCDSASRTCYCVGQNGQEIPNTKITTDNPESITADRLECDRFLVNPSRVTTNAAAQLIYAQGMGVNSILLPVTADSSSRTLHSRYGRTAIGVAVDCANQNFYWTDAAGRSIFMAPISDPNSKRSFARTGIRSPEGIAVDFISGNVFWTDSGLDRIQVAKADGSNRAVLVSSGLVNPRGIAVDPFGGKMYWADWNRADPKIMVANMDGTNAEVLIREGLKLPNDITIDQFYRKLCLIDAGTKKIECMNLDGTQRSVMYDISRESGGTQEPFGLAVDGSMLYYTDRRGERVYAINTLNGERFSVVGPVGSHGNMYGISVVHSQCASGYNACSINNGGCAHLCIPIPNGRTCKCPANVPDCVEQ</sequence>
<dbReference type="CDD" id="cd00054">
    <property type="entry name" value="EGF_CA"/>
    <property type="match status" value="3"/>
</dbReference>
<dbReference type="EMBL" id="EAAA01000695">
    <property type="status" value="NOT_ANNOTATED_CDS"/>
    <property type="molecule type" value="Genomic_DNA"/>
</dbReference>
<dbReference type="InterPro" id="IPR000742">
    <property type="entry name" value="EGF"/>
</dbReference>
<dbReference type="InParanoid" id="H2XLM3"/>
<keyword evidence="4 12" id="KW-0245">EGF-like domain</keyword>
<dbReference type="PROSITE" id="PS51120">
    <property type="entry name" value="LDLRB"/>
    <property type="match status" value="3"/>
</dbReference>
<dbReference type="InterPro" id="IPR011042">
    <property type="entry name" value="6-blade_b-propeller_TolB-like"/>
</dbReference>
<dbReference type="PANTHER" id="PTHR46513">
    <property type="entry name" value="VITELLOGENIN RECEPTOR-LIKE PROTEIN-RELATED-RELATED"/>
    <property type="match status" value="1"/>
</dbReference>
<dbReference type="InterPro" id="IPR000033">
    <property type="entry name" value="LDLR_classB_rpt"/>
</dbReference>
<name>H2XLM3_CIOIN</name>
<proteinExistence type="predicted"/>
<evidence type="ECO:0000256" key="7">
    <source>
        <dbReference type="ARBA" id="ARBA00022837"/>
    </source>
</evidence>
<dbReference type="PROSITE" id="PS00010">
    <property type="entry name" value="ASX_HYDROXYL"/>
    <property type="match status" value="2"/>
</dbReference>
<keyword evidence="10 14" id="KW-1015">Disulfide bond</keyword>
<dbReference type="STRING" id="7719.ENSCINP00000030555"/>
<dbReference type="GO" id="GO:0005604">
    <property type="term" value="C:basement membrane"/>
    <property type="evidence" value="ECO:0007669"/>
    <property type="project" value="UniProtKB-SubCell"/>
</dbReference>
<feature type="repeat" description="LDL-receptor class B" evidence="13">
    <location>
        <begin position="939"/>
        <end position="982"/>
    </location>
</feature>
<dbReference type="PROSITE" id="PS01187">
    <property type="entry name" value="EGF_CA"/>
    <property type="match status" value="2"/>
</dbReference>
<dbReference type="GeneTree" id="ENSGT00940000156318"/>
<evidence type="ECO:0000313" key="21">
    <source>
        <dbReference type="Proteomes" id="UP000008144"/>
    </source>
</evidence>
<evidence type="ECO:0000256" key="9">
    <source>
        <dbReference type="ARBA" id="ARBA00022889"/>
    </source>
</evidence>
<comment type="caution">
    <text evidence="12">Lacks conserved residue(s) required for the propagation of feature annotation.</text>
</comment>
<dbReference type="HOGENOM" id="CLU_003163_1_0_1"/>
<dbReference type="PROSITE" id="PS00484">
    <property type="entry name" value="THYROGLOBULIN_1_1"/>
    <property type="match status" value="1"/>
</dbReference>
<dbReference type="SMART" id="SM00682">
    <property type="entry name" value="G2F"/>
    <property type="match status" value="1"/>
</dbReference>
<dbReference type="InterPro" id="IPR024731">
    <property type="entry name" value="NELL2-like_EGF"/>
</dbReference>
<dbReference type="SUPFAM" id="SSF63825">
    <property type="entry name" value="YWTD domain"/>
    <property type="match status" value="1"/>
</dbReference>
<evidence type="ECO:0000259" key="16">
    <source>
        <dbReference type="PROSITE" id="PS50026"/>
    </source>
</evidence>
<dbReference type="Gene3D" id="2.10.25.10">
    <property type="entry name" value="Laminin"/>
    <property type="match status" value="5"/>
</dbReference>
<reference evidence="20" key="3">
    <citation type="submission" date="2025-08" db="UniProtKB">
        <authorList>
            <consortium name="Ensembl"/>
        </authorList>
    </citation>
    <scope>IDENTIFICATION</scope>
</reference>
<keyword evidence="11" id="KW-0325">Glycoprotein</keyword>
<dbReference type="InterPro" id="IPR049883">
    <property type="entry name" value="NOTCH1_EGF-like"/>
</dbReference>
<keyword evidence="7" id="KW-0106">Calcium</keyword>
<feature type="domain" description="EGF-like" evidence="16">
    <location>
        <begin position="675"/>
        <end position="715"/>
    </location>
</feature>
<dbReference type="PROSITE" id="PS51220">
    <property type="entry name" value="NIDO"/>
    <property type="match status" value="1"/>
</dbReference>
<dbReference type="SMART" id="SM00539">
    <property type="entry name" value="NIDO"/>
    <property type="match status" value="1"/>
</dbReference>
<dbReference type="GO" id="GO:0007160">
    <property type="term" value="P:cell-matrix adhesion"/>
    <property type="evidence" value="ECO:0007669"/>
    <property type="project" value="InterPro"/>
</dbReference>
<keyword evidence="8" id="KW-0084">Basement membrane</keyword>
<comment type="subcellular location">
    <subcellularLocation>
        <location evidence="1">Secreted</location>
        <location evidence="1">Extracellular space</location>
        <location evidence="1">Extracellular matrix</location>
        <location evidence="1">Basement membrane</location>
    </subcellularLocation>
</comment>
<dbReference type="PROSITE" id="PS01186">
    <property type="entry name" value="EGF_2"/>
    <property type="match status" value="3"/>
</dbReference>
<evidence type="ECO:0000313" key="20">
    <source>
        <dbReference type="Ensembl" id="ENSCINP00000030555.1"/>
    </source>
</evidence>
<dbReference type="InterPro" id="IPR036857">
    <property type="entry name" value="Thyroglobulin_1_sf"/>
</dbReference>
<dbReference type="PROSITE" id="PS51162">
    <property type="entry name" value="THYROGLOBULIN_1_2"/>
    <property type="match status" value="1"/>
</dbReference>
<dbReference type="Gene3D" id="2.120.10.30">
    <property type="entry name" value="TolB, C-terminal domain"/>
    <property type="match status" value="1"/>
</dbReference>
<dbReference type="FunFam" id="2.120.10.30:FF:000241">
    <property type="entry name" value="Low-density lipoprotein receptor-related protein 6"/>
    <property type="match status" value="1"/>
</dbReference>
<keyword evidence="3" id="KW-0272">Extracellular matrix</keyword>
<feature type="domain" description="EGF-like" evidence="16">
    <location>
        <begin position="720"/>
        <end position="758"/>
    </location>
</feature>
<dbReference type="InterPro" id="IPR009030">
    <property type="entry name" value="Growth_fac_rcpt_cys_sf"/>
</dbReference>
<dbReference type="SMART" id="SM00211">
    <property type="entry name" value="TY"/>
    <property type="match status" value="1"/>
</dbReference>
<dbReference type="SMART" id="SM00179">
    <property type="entry name" value="EGF_CA"/>
    <property type="match status" value="3"/>
</dbReference>
<dbReference type="Pfam" id="PF00058">
    <property type="entry name" value="Ldl_recept_b"/>
    <property type="match status" value="2"/>
</dbReference>
<feature type="domain" description="Nidogen G2 beta-barrel" evidence="17">
    <location>
        <begin position="398"/>
        <end position="631"/>
    </location>
</feature>
<keyword evidence="21" id="KW-1185">Reference proteome</keyword>
<accession>H2XLM3</accession>
<feature type="repeat" description="LDL-receptor class B" evidence="13">
    <location>
        <begin position="1026"/>
        <end position="1070"/>
    </location>
</feature>
<evidence type="ECO:0000256" key="11">
    <source>
        <dbReference type="ARBA" id="ARBA00023180"/>
    </source>
</evidence>
<dbReference type="CDD" id="cd00191">
    <property type="entry name" value="TY"/>
    <property type="match status" value="1"/>
</dbReference>
<evidence type="ECO:0000256" key="12">
    <source>
        <dbReference type="PROSITE-ProRule" id="PRU00076"/>
    </source>
</evidence>
<dbReference type="Pfam" id="PF12947">
    <property type="entry name" value="EGF_3"/>
    <property type="match status" value="2"/>
</dbReference>
<dbReference type="Ensembl" id="ENSCINT00000033747.1">
    <property type="protein sequence ID" value="ENSCINP00000030555.1"/>
    <property type="gene ID" value="ENSCING00000022078.1"/>
</dbReference>
<reference evidence="20" key="2">
    <citation type="journal article" date="2008" name="Genome Biol.">
        <title>Improved genome assembly and evidence-based global gene model set for the chordate Ciona intestinalis: new insight into intron and operon populations.</title>
        <authorList>
            <person name="Satou Y."/>
            <person name="Mineta K."/>
            <person name="Ogasawara M."/>
            <person name="Sasakura Y."/>
            <person name="Shoguchi E."/>
            <person name="Ueno K."/>
            <person name="Yamada L."/>
            <person name="Matsumoto J."/>
            <person name="Wasserscheid J."/>
            <person name="Dewar K."/>
            <person name="Wiley G.B."/>
            <person name="Macmil S.L."/>
            <person name="Roe B.A."/>
            <person name="Zeller R.W."/>
            <person name="Hastings K.E."/>
            <person name="Lemaire P."/>
            <person name="Lindquist E."/>
            <person name="Endo T."/>
            <person name="Hotta K."/>
            <person name="Inaba K."/>
        </authorList>
    </citation>
    <scope>NUCLEOTIDE SEQUENCE [LARGE SCALE GENOMIC DNA]</scope>
    <source>
        <strain evidence="20">wild type</strain>
    </source>
</reference>
<evidence type="ECO:0000256" key="13">
    <source>
        <dbReference type="PROSITE-ProRule" id="PRU00461"/>
    </source>
</evidence>
<dbReference type="Pfam" id="PF00086">
    <property type="entry name" value="Thyroglobulin_1"/>
    <property type="match status" value="1"/>
</dbReference>
<evidence type="ECO:0008006" key="22">
    <source>
        <dbReference type="Google" id="ProtNLM"/>
    </source>
</evidence>
<reference evidence="21" key="1">
    <citation type="journal article" date="2002" name="Science">
        <title>The draft genome of Ciona intestinalis: insights into chordate and vertebrate origins.</title>
        <authorList>
            <person name="Dehal P."/>
            <person name="Satou Y."/>
            <person name="Campbell R.K."/>
            <person name="Chapman J."/>
            <person name="Degnan B."/>
            <person name="De Tomaso A."/>
            <person name="Davidson B."/>
            <person name="Di Gregorio A."/>
            <person name="Gelpke M."/>
            <person name="Goodstein D.M."/>
            <person name="Harafuji N."/>
            <person name="Hastings K.E."/>
            <person name="Ho I."/>
            <person name="Hotta K."/>
            <person name="Huang W."/>
            <person name="Kawashima T."/>
            <person name="Lemaire P."/>
            <person name="Martinez D."/>
            <person name="Meinertzhagen I.A."/>
            <person name="Necula S."/>
            <person name="Nonaka M."/>
            <person name="Putnam N."/>
            <person name="Rash S."/>
            <person name="Saiga H."/>
            <person name="Satake M."/>
            <person name="Terry A."/>
            <person name="Yamada L."/>
            <person name="Wang H.G."/>
            <person name="Awazu S."/>
            <person name="Azumi K."/>
            <person name="Boore J."/>
            <person name="Branno M."/>
            <person name="Chin-Bow S."/>
            <person name="DeSantis R."/>
            <person name="Doyle S."/>
            <person name="Francino P."/>
            <person name="Keys D.N."/>
            <person name="Haga S."/>
            <person name="Hayashi H."/>
            <person name="Hino K."/>
            <person name="Imai K.S."/>
            <person name="Inaba K."/>
            <person name="Kano S."/>
            <person name="Kobayashi K."/>
            <person name="Kobayashi M."/>
            <person name="Lee B.I."/>
            <person name="Makabe K.W."/>
            <person name="Manohar C."/>
            <person name="Matassi G."/>
            <person name="Medina M."/>
            <person name="Mochizuki Y."/>
            <person name="Mount S."/>
            <person name="Morishita T."/>
            <person name="Miura S."/>
            <person name="Nakayama A."/>
            <person name="Nishizaka S."/>
            <person name="Nomoto H."/>
            <person name="Ohta F."/>
            <person name="Oishi K."/>
            <person name="Rigoutsos I."/>
            <person name="Sano M."/>
            <person name="Sasaki A."/>
            <person name="Sasakura Y."/>
            <person name="Shoguchi E."/>
            <person name="Shin-i T."/>
            <person name="Spagnuolo A."/>
            <person name="Stainier D."/>
            <person name="Suzuki M.M."/>
            <person name="Tassy O."/>
            <person name="Takatori N."/>
            <person name="Tokuoka M."/>
            <person name="Yagi K."/>
            <person name="Yoshizaki F."/>
            <person name="Wada S."/>
            <person name="Zhang C."/>
            <person name="Hyatt P.D."/>
            <person name="Larimer F."/>
            <person name="Detter C."/>
            <person name="Doggett N."/>
            <person name="Glavina T."/>
            <person name="Hawkins T."/>
            <person name="Richardson P."/>
            <person name="Lucas S."/>
            <person name="Kohara Y."/>
            <person name="Levine M."/>
            <person name="Satoh N."/>
            <person name="Rokhsar D.S."/>
        </authorList>
    </citation>
    <scope>NUCLEOTIDE SEQUENCE [LARGE SCALE GENOMIC DNA]</scope>
</reference>
<dbReference type="Gene3D" id="4.10.800.10">
    <property type="entry name" value="Thyroglobulin type-1"/>
    <property type="match status" value="1"/>
</dbReference>
<evidence type="ECO:0000259" key="19">
    <source>
        <dbReference type="PROSITE" id="PS51220"/>
    </source>
</evidence>
<dbReference type="PROSITE" id="PS50993">
    <property type="entry name" value="NIDOGEN_G2"/>
    <property type="match status" value="1"/>
</dbReference>
<dbReference type="InterPro" id="IPR003886">
    <property type="entry name" value="NIDO_dom"/>
</dbReference>
<dbReference type="Gene3D" id="2.40.155.10">
    <property type="entry name" value="Green fluorescent protein"/>
    <property type="match status" value="1"/>
</dbReference>
<dbReference type="InterPro" id="IPR018097">
    <property type="entry name" value="EGF_Ca-bd_CS"/>
</dbReference>
<evidence type="ECO:0000256" key="3">
    <source>
        <dbReference type="ARBA" id="ARBA00022530"/>
    </source>
</evidence>
<dbReference type="SMART" id="SM00181">
    <property type="entry name" value="EGF"/>
    <property type="match status" value="6"/>
</dbReference>
<feature type="repeat" description="LDL-receptor class B" evidence="13">
    <location>
        <begin position="983"/>
        <end position="1025"/>
    </location>
</feature>
<dbReference type="Pfam" id="PF07474">
    <property type="entry name" value="G2F"/>
    <property type="match status" value="1"/>
</dbReference>
<evidence type="ECO:0000256" key="5">
    <source>
        <dbReference type="ARBA" id="ARBA00022729"/>
    </source>
</evidence>
<keyword evidence="5 15" id="KW-0732">Signal</keyword>
<evidence type="ECO:0000259" key="17">
    <source>
        <dbReference type="PROSITE" id="PS50993"/>
    </source>
</evidence>
<dbReference type="OMA" id="DECQRGD"/>